<dbReference type="HOGENOM" id="CLU_2256587_0_0_1"/>
<keyword evidence="2" id="KW-1185">Reference proteome</keyword>
<accession>A0A0C9ZR42</accession>
<feature type="non-terminal residue" evidence="1">
    <location>
        <position position="104"/>
    </location>
</feature>
<dbReference type="EMBL" id="KN836638">
    <property type="protein sequence ID" value="KIK31801.1"/>
    <property type="molecule type" value="Genomic_DNA"/>
</dbReference>
<organism evidence="1 2">
    <name type="scientific">Suillus luteus UH-Slu-Lm8-n1</name>
    <dbReference type="NCBI Taxonomy" id="930992"/>
    <lineage>
        <taxon>Eukaryota</taxon>
        <taxon>Fungi</taxon>
        <taxon>Dikarya</taxon>
        <taxon>Basidiomycota</taxon>
        <taxon>Agaricomycotina</taxon>
        <taxon>Agaricomycetes</taxon>
        <taxon>Agaricomycetidae</taxon>
        <taxon>Boletales</taxon>
        <taxon>Suillineae</taxon>
        <taxon>Suillaceae</taxon>
        <taxon>Suillus</taxon>
    </lineage>
</organism>
<name>A0A0C9ZR42_9AGAM</name>
<dbReference type="InParanoid" id="A0A0C9ZR42"/>
<dbReference type="OrthoDB" id="3269273at2759"/>
<feature type="non-terminal residue" evidence="1">
    <location>
        <position position="1"/>
    </location>
</feature>
<proteinExistence type="predicted"/>
<evidence type="ECO:0000313" key="1">
    <source>
        <dbReference type="EMBL" id="KIK31801.1"/>
    </source>
</evidence>
<reference evidence="1 2" key="1">
    <citation type="submission" date="2014-04" db="EMBL/GenBank/DDBJ databases">
        <authorList>
            <consortium name="DOE Joint Genome Institute"/>
            <person name="Kuo A."/>
            <person name="Ruytinx J."/>
            <person name="Rineau F."/>
            <person name="Colpaert J."/>
            <person name="Kohler A."/>
            <person name="Nagy L.G."/>
            <person name="Floudas D."/>
            <person name="Copeland A."/>
            <person name="Barry K.W."/>
            <person name="Cichocki N."/>
            <person name="Veneault-Fourrey C."/>
            <person name="LaButti K."/>
            <person name="Lindquist E.A."/>
            <person name="Lipzen A."/>
            <person name="Lundell T."/>
            <person name="Morin E."/>
            <person name="Murat C."/>
            <person name="Sun H."/>
            <person name="Tunlid A."/>
            <person name="Henrissat B."/>
            <person name="Grigoriev I.V."/>
            <person name="Hibbett D.S."/>
            <person name="Martin F."/>
            <person name="Nordberg H.P."/>
            <person name="Cantor M.N."/>
            <person name="Hua S.X."/>
        </authorList>
    </citation>
    <scope>NUCLEOTIDE SEQUENCE [LARGE SCALE GENOMIC DNA]</scope>
    <source>
        <strain evidence="1 2">UH-Slu-Lm8-n1</strain>
    </source>
</reference>
<evidence type="ECO:0000313" key="2">
    <source>
        <dbReference type="Proteomes" id="UP000054485"/>
    </source>
</evidence>
<sequence>LSHGLSKTDLATRTYLLGSIFCILKEQRKIAASHQSTQNLLADLQIRLETTFALSPEQRTNIRIVAGDLMFDPNRITFTTLHFDVADRLHQEREAFKLTNIYGN</sequence>
<dbReference type="STRING" id="930992.A0A0C9ZR42"/>
<reference evidence="2" key="2">
    <citation type="submission" date="2015-01" db="EMBL/GenBank/DDBJ databases">
        <title>Evolutionary Origins and Diversification of the Mycorrhizal Mutualists.</title>
        <authorList>
            <consortium name="DOE Joint Genome Institute"/>
            <consortium name="Mycorrhizal Genomics Consortium"/>
            <person name="Kohler A."/>
            <person name="Kuo A."/>
            <person name="Nagy L.G."/>
            <person name="Floudas D."/>
            <person name="Copeland A."/>
            <person name="Barry K.W."/>
            <person name="Cichocki N."/>
            <person name="Veneault-Fourrey C."/>
            <person name="LaButti K."/>
            <person name="Lindquist E.A."/>
            <person name="Lipzen A."/>
            <person name="Lundell T."/>
            <person name="Morin E."/>
            <person name="Murat C."/>
            <person name="Riley R."/>
            <person name="Ohm R."/>
            <person name="Sun H."/>
            <person name="Tunlid A."/>
            <person name="Henrissat B."/>
            <person name="Grigoriev I.V."/>
            <person name="Hibbett D.S."/>
            <person name="Martin F."/>
        </authorList>
    </citation>
    <scope>NUCLEOTIDE SEQUENCE [LARGE SCALE GENOMIC DNA]</scope>
    <source>
        <strain evidence="2">UH-Slu-Lm8-n1</strain>
    </source>
</reference>
<dbReference type="Proteomes" id="UP000054485">
    <property type="component" value="Unassembled WGS sequence"/>
</dbReference>
<protein>
    <submittedName>
        <fullName evidence="1">Uncharacterized protein</fullName>
    </submittedName>
</protein>
<gene>
    <name evidence="1" type="ORF">CY34DRAFT_48633</name>
</gene>
<dbReference type="AlphaFoldDB" id="A0A0C9ZR42"/>